<accession>A0A0K2VHA1</accession>
<reference evidence="1" key="1">
    <citation type="submission" date="2014-05" db="EMBL/GenBank/DDBJ databases">
        <authorList>
            <person name="Chronopoulou M."/>
        </authorList>
    </citation>
    <scope>NUCLEOTIDE SEQUENCE</scope>
    <source>
        <tissue evidence="1">Whole organism</tissue>
    </source>
</reference>
<proteinExistence type="predicted"/>
<organism evidence="1">
    <name type="scientific">Lepeophtheirus salmonis</name>
    <name type="common">Salmon louse</name>
    <name type="synonym">Caligus salmonis</name>
    <dbReference type="NCBI Taxonomy" id="72036"/>
    <lineage>
        <taxon>Eukaryota</taxon>
        <taxon>Metazoa</taxon>
        <taxon>Ecdysozoa</taxon>
        <taxon>Arthropoda</taxon>
        <taxon>Crustacea</taxon>
        <taxon>Multicrustacea</taxon>
        <taxon>Hexanauplia</taxon>
        <taxon>Copepoda</taxon>
        <taxon>Siphonostomatoida</taxon>
        <taxon>Caligidae</taxon>
        <taxon>Lepeophtheirus</taxon>
    </lineage>
</organism>
<protein>
    <submittedName>
        <fullName evidence="1">Leukocyte elastase inhibitorlike [Myotis lucifugus]</fullName>
    </submittedName>
</protein>
<dbReference type="EMBL" id="HACA01031975">
    <property type="protein sequence ID" value="CDW49336.1"/>
    <property type="molecule type" value="Transcribed_RNA"/>
</dbReference>
<name>A0A0K2VHA1_LEPSM</name>
<evidence type="ECO:0000313" key="1">
    <source>
        <dbReference type="EMBL" id="CDW49336.1"/>
    </source>
</evidence>
<sequence>MLKDMEFASEYVEDLKCTISR</sequence>
<dbReference type="AlphaFoldDB" id="A0A0K2VHA1"/>